<dbReference type="EMBL" id="LXQA010869453">
    <property type="protein sequence ID" value="MCI74860.1"/>
    <property type="molecule type" value="Genomic_DNA"/>
</dbReference>
<protein>
    <submittedName>
        <fullName evidence="2">Uncharacterized protein</fullName>
    </submittedName>
</protein>
<keyword evidence="1" id="KW-0812">Transmembrane</keyword>
<name>A0A392URB1_9FABA</name>
<sequence>PAQNLNTGADGGCKVEPDVAAAVLLAVVMAVVLLLLPVTLSMPSENTCDLGVAQLWISHQCPPQ</sequence>
<keyword evidence="1" id="KW-0472">Membrane</keyword>
<accession>A0A392URB1</accession>
<evidence type="ECO:0000256" key="1">
    <source>
        <dbReference type="SAM" id="Phobius"/>
    </source>
</evidence>
<evidence type="ECO:0000313" key="2">
    <source>
        <dbReference type="EMBL" id="MCI74860.1"/>
    </source>
</evidence>
<feature type="transmembrane region" description="Helical" evidence="1">
    <location>
        <begin position="20"/>
        <end position="40"/>
    </location>
</feature>
<organism evidence="2 3">
    <name type="scientific">Trifolium medium</name>
    <dbReference type="NCBI Taxonomy" id="97028"/>
    <lineage>
        <taxon>Eukaryota</taxon>
        <taxon>Viridiplantae</taxon>
        <taxon>Streptophyta</taxon>
        <taxon>Embryophyta</taxon>
        <taxon>Tracheophyta</taxon>
        <taxon>Spermatophyta</taxon>
        <taxon>Magnoliopsida</taxon>
        <taxon>eudicotyledons</taxon>
        <taxon>Gunneridae</taxon>
        <taxon>Pentapetalae</taxon>
        <taxon>rosids</taxon>
        <taxon>fabids</taxon>
        <taxon>Fabales</taxon>
        <taxon>Fabaceae</taxon>
        <taxon>Papilionoideae</taxon>
        <taxon>50 kb inversion clade</taxon>
        <taxon>NPAAA clade</taxon>
        <taxon>Hologalegina</taxon>
        <taxon>IRL clade</taxon>
        <taxon>Trifolieae</taxon>
        <taxon>Trifolium</taxon>
    </lineage>
</organism>
<feature type="non-terminal residue" evidence="2">
    <location>
        <position position="1"/>
    </location>
</feature>
<keyword evidence="3" id="KW-1185">Reference proteome</keyword>
<dbReference type="Proteomes" id="UP000265520">
    <property type="component" value="Unassembled WGS sequence"/>
</dbReference>
<evidence type="ECO:0000313" key="3">
    <source>
        <dbReference type="Proteomes" id="UP000265520"/>
    </source>
</evidence>
<comment type="caution">
    <text evidence="2">The sequence shown here is derived from an EMBL/GenBank/DDBJ whole genome shotgun (WGS) entry which is preliminary data.</text>
</comment>
<dbReference type="AlphaFoldDB" id="A0A392URB1"/>
<keyword evidence="1" id="KW-1133">Transmembrane helix</keyword>
<proteinExistence type="predicted"/>
<reference evidence="2 3" key="1">
    <citation type="journal article" date="2018" name="Front. Plant Sci.">
        <title>Red Clover (Trifolium pratense) and Zigzag Clover (T. medium) - A Picture of Genomic Similarities and Differences.</title>
        <authorList>
            <person name="Dluhosova J."/>
            <person name="Istvanek J."/>
            <person name="Nedelnik J."/>
            <person name="Repkova J."/>
        </authorList>
    </citation>
    <scope>NUCLEOTIDE SEQUENCE [LARGE SCALE GENOMIC DNA]</scope>
    <source>
        <strain evidence="3">cv. 10/8</strain>
        <tissue evidence="2">Leaf</tissue>
    </source>
</reference>